<dbReference type="PANTHER" id="PTHR31451">
    <property type="match status" value="1"/>
</dbReference>
<protein>
    <recommendedName>
        <fullName evidence="3">mannan endo-1,4-beta-mannosidase</fullName>
        <ecNumber evidence="3">3.2.1.78</ecNumber>
    </recommendedName>
</protein>
<evidence type="ECO:0000256" key="2">
    <source>
        <dbReference type="ARBA" id="ARBA00005641"/>
    </source>
</evidence>
<evidence type="ECO:0000256" key="5">
    <source>
        <dbReference type="ARBA" id="ARBA00023295"/>
    </source>
</evidence>
<feature type="domain" description="Glycoside hydrolase family 5" evidence="6">
    <location>
        <begin position="25"/>
        <end position="261"/>
    </location>
</feature>
<organism evidence="7 8">
    <name type="scientific">Tolypocladium paradoxum</name>
    <dbReference type="NCBI Taxonomy" id="94208"/>
    <lineage>
        <taxon>Eukaryota</taxon>
        <taxon>Fungi</taxon>
        <taxon>Dikarya</taxon>
        <taxon>Ascomycota</taxon>
        <taxon>Pezizomycotina</taxon>
        <taxon>Sordariomycetes</taxon>
        <taxon>Hypocreomycetidae</taxon>
        <taxon>Hypocreales</taxon>
        <taxon>Ophiocordycipitaceae</taxon>
        <taxon>Tolypocladium</taxon>
    </lineage>
</organism>
<dbReference type="SUPFAM" id="SSF51445">
    <property type="entry name" value="(Trans)glycosidases"/>
    <property type="match status" value="1"/>
</dbReference>
<reference evidence="7 8" key="1">
    <citation type="submission" date="2018-01" db="EMBL/GenBank/DDBJ databases">
        <title>Harnessing the power of phylogenomics to disentangle the directionality and signatures of interkingdom host jumping in the parasitic fungal genus Tolypocladium.</title>
        <authorList>
            <person name="Quandt C.A."/>
            <person name="Patterson W."/>
            <person name="Spatafora J.W."/>
        </authorList>
    </citation>
    <scope>NUCLEOTIDE SEQUENCE [LARGE SCALE GENOMIC DNA]</scope>
    <source>
        <strain evidence="7 8">NRBC 100945</strain>
    </source>
</reference>
<dbReference type="STRING" id="94208.A0A2S4KNN9"/>
<dbReference type="GO" id="GO:0016985">
    <property type="term" value="F:mannan endo-1,4-beta-mannosidase activity"/>
    <property type="evidence" value="ECO:0007669"/>
    <property type="project" value="UniProtKB-EC"/>
</dbReference>
<evidence type="ECO:0000256" key="1">
    <source>
        <dbReference type="ARBA" id="ARBA00001678"/>
    </source>
</evidence>
<dbReference type="Gene3D" id="3.20.20.80">
    <property type="entry name" value="Glycosidases"/>
    <property type="match status" value="1"/>
</dbReference>
<evidence type="ECO:0000256" key="3">
    <source>
        <dbReference type="ARBA" id="ARBA00012706"/>
    </source>
</evidence>
<keyword evidence="4" id="KW-0378">Hydrolase</keyword>
<dbReference type="AlphaFoldDB" id="A0A2S4KNN9"/>
<dbReference type="Pfam" id="PF26410">
    <property type="entry name" value="GH5_mannosidase"/>
    <property type="match status" value="1"/>
</dbReference>
<dbReference type="InterPro" id="IPR045053">
    <property type="entry name" value="MAN-like"/>
</dbReference>
<dbReference type="OrthoDB" id="406631at2759"/>
<keyword evidence="8" id="KW-1185">Reference proteome</keyword>
<evidence type="ECO:0000259" key="6">
    <source>
        <dbReference type="Pfam" id="PF26410"/>
    </source>
</evidence>
<dbReference type="InterPro" id="IPR017853">
    <property type="entry name" value="GH"/>
</dbReference>
<dbReference type="EMBL" id="PKSG01000984">
    <property type="protein sequence ID" value="POR31814.1"/>
    <property type="molecule type" value="Genomic_DNA"/>
</dbReference>
<dbReference type="InterPro" id="IPR001547">
    <property type="entry name" value="Glyco_hydro_5"/>
</dbReference>
<keyword evidence="5" id="KW-0326">Glycosidase</keyword>
<dbReference type="EC" id="3.2.1.78" evidence="3"/>
<dbReference type="Proteomes" id="UP000237481">
    <property type="component" value="Unassembled WGS sequence"/>
</dbReference>
<evidence type="ECO:0000313" key="7">
    <source>
        <dbReference type="EMBL" id="POR31814.1"/>
    </source>
</evidence>
<gene>
    <name evidence="7" type="ORF">TPAR_07982</name>
</gene>
<proteinExistence type="inferred from homology"/>
<evidence type="ECO:0000256" key="4">
    <source>
        <dbReference type="ARBA" id="ARBA00022801"/>
    </source>
</evidence>
<evidence type="ECO:0000313" key="8">
    <source>
        <dbReference type="Proteomes" id="UP000237481"/>
    </source>
</evidence>
<dbReference type="PANTHER" id="PTHR31451:SF21">
    <property type="entry name" value="MANNAN ENDO-1,4-BETA-MANNOSIDASE C"/>
    <property type="match status" value="1"/>
</dbReference>
<comment type="catalytic activity">
    <reaction evidence="1">
        <text>Random hydrolysis of (1-&gt;4)-beta-D-mannosidic linkages in mannans, galactomannans and glucomannans.</text>
        <dbReference type="EC" id="3.2.1.78"/>
    </reaction>
</comment>
<accession>A0A2S4KNN9</accession>
<comment type="caution">
    <text evidence="7">The sequence shown here is derived from an EMBL/GenBank/DDBJ whole genome shotgun (WGS) entry which is preliminary data.</text>
</comment>
<name>A0A2S4KNN9_9HYPO</name>
<sequence>MELTFSLLDWLAAPYPHVTKQVPKSFVTFKGKRFQLNGKDFYFAGSNAYYLLSRGLWLRAAKRAGLNVFRSWPSATGIHHRFKWSSQIWGRGRRRDRRLLPGMGDRYMRDWRYTFDKVVDATSKVSMKLTVTLTNNWAEYGGVDVYTVTLGGKYHVDLRSAICLYSTNSSAANLSYRLPKIKTAFKSYMKESMMTCDRTSSTIMAWELAMNLDAAPNRLATSRVVATAARSFHMKMSACIKGLEPHRLVTWGGEGGFNRESDAWAYNGSGFMMPHIYWQFGQSGYSYRQNHDDGFTIYLDDAEAKPRVYQQLRE</sequence>
<comment type="similarity">
    <text evidence="2">Belongs to the glycosyl hydrolase 5 (cellulase A) family.</text>
</comment>